<evidence type="ECO:0000313" key="3">
    <source>
        <dbReference type="EMBL" id="ODH40448.1"/>
    </source>
</evidence>
<evidence type="ECO:0000256" key="1">
    <source>
        <dbReference type="SAM" id="MobiDB-lite"/>
    </source>
</evidence>
<feature type="transmembrane region" description="Helical" evidence="2">
    <location>
        <begin position="235"/>
        <end position="258"/>
    </location>
</feature>
<accession>A0A1D2JL53</accession>
<feature type="transmembrane region" description="Helical" evidence="2">
    <location>
        <begin position="321"/>
        <end position="340"/>
    </location>
</feature>
<feature type="transmembrane region" description="Helical" evidence="2">
    <location>
        <begin position="468"/>
        <end position="487"/>
    </location>
</feature>
<organism evidence="3 4">
    <name type="scientific">Paracoccidioides brasiliensis</name>
    <dbReference type="NCBI Taxonomy" id="121759"/>
    <lineage>
        <taxon>Eukaryota</taxon>
        <taxon>Fungi</taxon>
        <taxon>Dikarya</taxon>
        <taxon>Ascomycota</taxon>
        <taxon>Pezizomycotina</taxon>
        <taxon>Eurotiomycetes</taxon>
        <taxon>Eurotiomycetidae</taxon>
        <taxon>Onygenales</taxon>
        <taxon>Ajellomycetaceae</taxon>
        <taxon>Paracoccidioides</taxon>
    </lineage>
</organism>
<dbReference type="VEuPathDB" id="FungiDB:PADG_06943"/>
<keyword evidence="2" id="KW-0812">Transmembrane</keyword>
<protein>
    <submittedName>
        <fullName evidence="3">Uncharacterized protein</fullName>
    </submittedName>
</protein>
<evidence type="ECO:0000313" key="4">
    <source>
        <dbReference type="Proteomes" id="UP000242814"/>
    </source>
</evidence>
<feature type="compositionally biased region" description="Low complexity" evidence="1">
    <location>
        <begin position="393"/>
        <end position="413"/>
    </location>
</feature>
<feature type="transmembrane region" description="Helical" evidence="2">
    <location>
        <begin position="168"/>
        <end position="190"/>
    </location>
</feature>
<dbReference type="Proteomes" id="UP000242814">
    <property type="component" value="Unassembled WGS sequence"/>
</dbReference>
<dbReference type="EMBL" id="LZYO01000041">
    <property type="protein sequence ID" value="ODH40448.1"/>
    <property type="molecule type" value="Genomic_DNA"/>
</dbReference>
<reference evidence="3 4" key="1">
    <citation type="submission" date="2016-06" db="EMBL/GenBank/DDBJ databases">
        <authorList>
            <person name="Kjaerup R.B."/>
            <person name="Dalgaard T.S."/>
            <person name="Juul-Madsen H.R."/>
        </authorList>
    </citation>
    <scope>NUCLEOTIDE SEQUENCE [LARGE SCALE GENOMIC DNA]</scope>
    <source>
        <strain evidence="3 4">Pb300</strain>
    </source>
</reference>
<keyword evidence="2" id="KW-1133">Transmembrane helix</keyword>
<proteinExistence type="predicted"/>
<dbReference type="VEuPathDB" id="FungiDB:PABG_05310"/>
<feature type="region of interest" description="Disordered" evidence="1">
    <location>
        <begin position="393"/>
        <end position="421"/>
    </location>
</feature>
<feature type="transmembrane region" description="Helical" evidence="2">
    <location>
        <begin position="430"/>
        <end position="448"/>
    </location>
</feature>
<sequence length="558" mass="62197">MNLLAAAEAVSYMTTRSPIGKSAKLTTPSPYSSNVQCLNTGIQKMAQHDQLRHAAFRWNLLRDCESSSHLSETVTAKFSLTAAFFASAEYKTSSMFPDKAPSIPVRVFFLAIFWSTCVLANDDLNFYGGHGPDVICVFPLSGPYNLLQRLLFYTLLIFVIIARRQKWLVLGALASTMSYSGAAAIHGMLMVSPARKSIDLDVYGVFAITSSGAMLAAPILTWSSTLMCADKRKRLIVILWGILLMFGALFTASCIHVNGAGFITPECLARNETISFNGSLFPSPTGDCLYTCPPERRLFRPNNDVIAFPNHTNRPRDITSVFLPATLIYVFTWIVLEIILRTVLRNKPIDPQLAPAMSATEVVGMRRIGTFVQNRQNSGKPKDLNVSIQAISSPSARESSAASTSASSWSQKGPQPPKPSSRWAPFCRNAPFYFAVAHFSAFIVNVVMSEFRIKDLPSNEQPKEIGQWIPWVSVALVVFSQTLNHYLKVRRGPEEKGRFSHQDEEKAMTPDHWKFGISPQLRIRQQQQRKGDLKGVDEHLESMMFRSETTSTTRRNSF</sequence>
<feature type="transmembrane region" description="Helical" evidence="2">
    <location>
        <begin position="103"/>
        <end position="121"/>
    </location>
</feature>
<feature type="transmembrane region" description="Helical" evidence="2">
    <location>
        <begin position="202"/>
        <end position="223"/>
    </location>
</feature>
<comment type="caution">
    <text evidence="3">The sequence shown here is derived from an EMBL/GenBank/DDBJ whole genome shotgun (WGS) entry which is preliminary data.</text>
</comment>
<evidence type="ECO:0000256" key="2">
    <source>
        <dbReference type="SAM" id="Phobius"/>
    </source>
</evidence>
<gene>
    <name evidence="3" type="ORF">ACO22_01626</name>
</gene>
<keyword evidence="2" id="KW-0472">Membrane</keyword>
<feature type="transmembrane region" description="Helical" evidence="2">
    <location>
        <begin position="141"/>
        <end position="161"/>
    </location>
</feature>
<name>A0A1D2JL53_PARBR</name>
<dbReference type="AlphaFoldDB" id="A0A1D2JL53"/>